<dbReference type="WBParaSite" id="PTRK_0000333400.1">
    <property type="protein sequence ID" value="PTRK_0000333400.1"/>
    <property type="gene ID" value="PTRK_0000333400"/>
</dbReference>
<dbReference type="InterPro" id="IPR000953">
    <property type="entry name" value="Chromo/chromo_shadow_dom"/>
</dbReference>
<dbReference type="InterPro" id="IPR023780">
    <property type="entry name" value="Chromo_domain"/>
</dbReference>
<dbReference type="Gene3D" id="2.40.50.40">
    <property type="match status" value="1"/>
</dbReference>
<name>A0A0N4Z820_PARTI</name>
<proteinExistence type="predicted"/>
<dbReference type="AlphaFoldDB" id="A0A0N4Z820"/>
<protein>
    <submittedName>
        <fullName evidence="3">Chromo domain-containing protein</fullName>
    </submittedName>
</protein>
<dbReference type="STRING" id="131310.A0A0N4Z820"/>
<dbReference type="SUPFAM" id="SSF54160">
    <property type="entry name" value="Chromo domain-like"/>
    <property type="match status" value="1"/>
</dbReference>
<organism evidence="2 3">
    <name type="scientific">Parastrongyloides trichosuri</name>
    <name type="common">Possum-specific nematode worm</name>
    <dbReference type="NCBI Taxonomy" id="131310"/>
    <lineage>
        <taxon>Eukaryota</taxon>
        <taxon>Metazoa</taxon>
        <taxon>Ecdysozoa</taxon>
        <taxon>Nematoda</taxon>
        <taxon>Chromadorea</taxon>
        <taxon>Rhabditida</taxon>
        <taxon>Tylenchina</taxon>
        <taxon>Panagrolaimomorpha</taxon>
        <taxon>Strongyloidoidea</taxon>
        <taxon>Strongyloididae</taxon>
        <taxon>Parastrongyloides</taxon>
    </lineage>
</organism>
<feature type="domain" description="Chromo" evidence="1">
    <location>
        <begin position="173"/>
        <end position="231"/>
    </location>
</feature>
<evidence type="ECO:0000313" key="2">
    <source>
        <dbReference type="Proteomes" id="UP000038045"/>
    </source>
</evidence>
<dbReference type="InterPro" id="IPR016197">
    <property type="entry name" value="Chromo-like_dom_sf"/>
</dbReference>
<reference evidence="3" key="1">
    <citation type="submission" date="2017-02" db="UniProtKB">
        <authorList>
            <consortium name="WormBaseParasite"/>
        </authorList>
    </citation>
    <scope>IDENTIFICATION</scope>
</reference>
<sequence length="313" mass="37344">MSCKKNDVILSQEEKSECEKTMKILDKKMRGNVPLYKVQCVHVSEPKWATSKQIKDKDLIIEYENKESERSKSVENINTLDDELKNEHNGRVLRRRKSENFVPEQKENKKGRKRKNLEVTNGRFFKFNKLLPSILDSTEFCPIKVPIRRRRSRKVQSSIKKSKNEEHFVEESYAVEKIVDHKMFGDIKKYKVRWENYGPEDDSWLTVDDFDDINFVLKYEEDCEKKIKQENLSKNDFIKSILYKSIKGYNYRKEDIHGIICQMMDDEKNLCYLVQLSNGELICIYPEDIPKEMYDETFKSSQYKLVEEDESCY</sequence>
<keyword evidence="2" id="KW-1185">Reference proteome</keyword>
<dbReference type="Pfam" id="PF00385">
    <property type="entry name" value="Chromo"/>
    <property type="match status" value="1"/>
</dbReference>
<dbReference type="Proteomes" id="UP000038045">
    <property type="component" value="Unplaced"/>
</dbReference>
<dbReference type="PROSITE" id="PS50013">
    <property type="entry name" value="CHROMO_2"/>
    <property type="match status" value="1"/>
</dbReference>
<accession>A0A0N4Z820</accession>
<evidence type="ECO:0000313" key="3">
    <source>
        <dbReference type="WBParaSite" id="PTRK_0000333400.1"/>
    </source>
</evidence>
<evidence type="ECO:0000259" key="1">
    <source>
        <dbReference type="PROSITE" id="PS50013"/>
    </source>
</evidence>
<dbReference type="SMART" id="SM00298">
    <property type="entry name" value="CHROMO"/>
    <property type="match status" value="2"/>
</dbReference>